<sequence length="87" mass="9900">MREALVKRVFIFHQNLFLSPQIILSSILTCIDYTSQNLRSTLIRVCFLAQIGNLIPALGSLMLKRIYLQLIIQEHGATEYALYGSNT</sequence>
<accession>A0ACB9AR17</accession>
<dbReference type="Proteomes" id="UP001056120">
    <property type="component" value="Linkage Group LG24"/>
</dbReference>
<protein>
    <submittedName>
        <fullName evidence="1">Uncharacterized protein</fullName>
    </submittedName>
</protein>
<name>A0ACB9AR17_9ASTR</name>
<evidence type="ECO:0000313" key="2">
    <source>
        <dbReference type="Proteomes" id="UP001056120"/>
    </source>
</evidence>
<reference evidence="1 2" key="2">
    <citation type="journal article" date="2022" name="Mol. Ecol. Resour.">
        <title>The genomes of chicory, endive, great burdock and yacon provide insights into Asteraceae paleo-polyploidization history and plant inulin production.</title>
        <authorList>
            <person name="Fan W."/>
            <person name="Wang S."/>
            <person name="Wang H."/>
            <person name="Wang A."/>
            <person name="Jiang F."/>
            <person name="Liu H."/>
            <person name="Zhao H."/>
            <person name="Xu D."/>
            <person name="Zhang Y."/>
        </authorList>
    </citation>
    <scope>NUCLEOTIDE SEQUENCE [LARGE SCALE GENOMIC DNA]</scope>
    <source>
        <strain evidence="2">cv. Yunnan</strain>
        <tissue evidence="1">Leaves</tissue>
    </source>
</reference>
<gene>
    <name evidence="1" type="ORF">L1987_70638</name>
</gene>
<organism evidence="1 2">
    <name type="scientific">Smallanthus sonchifolius</name>
    <dbReference type="NCBI Taxonomy" id="185202"/>
    <lineage>
        <taxon>Eukaryota</taxon>
        <taxon>Viridiplantae</taxon>
        <taxon>Streptophyta</taxon>
        <taxon>Embryophyta</taxon>
        <taxon>Tracheophyta</taxon>
        <taxon>Spermatophyta</taxon>
        <taxon>Magnoliopsida</taxon>
        <taxon>eudicotyledons</taxon>
        <taxon>Gunneridae</taxon>
        <taxon>Pentapetalae</taxon>
        <taxon>asterids</taxon>
        <taxon>campanulids</taxon>
        <taxon>Asterales</taxon>
        <taxon>Asteraceae</taxon>
        <taxon>Asteroideae</taxon>
        <taxon>Heliantheae alliance</taxon>
        <taxon>Millerieae</taxon>
        <taxon>Smallanthus</taxon>
    </lineage>
</organism>
<evidence type="ECO:0000313" key="1">
    <source>
        <dbReference type="EMBL" id="KAI3712089.1"/>
    </source>
</evidence>
<comment type="caution">
    <text evidence="1">The sequence shown here is derived from an EMBL/GenBank/DDBJ whole genome shotgun (WGS) entry which is preliminary data.</text>
</comment>
<keyword evidence="2" id="KW-1185">Reference proteome</keyword>
<proteinExistence type="predicted"/>
<dbReference type="EMBL" id="CM042041">
    <property type="protein sequence ID" value="KAI3712089.1"/>
    <property type="molecule type" value="Genomic_DNA"/>
</dbReference>
<reference evidence="2" key="1">
    <citation type="journal article" date="2022" name="Mol. Ecol. Resour.">
        <title>The genomes of chicory, endive, great burdock and yacon provide insights into Asteraceae palaeo-polyploidization history and plant inulin production.</title>
        <authorList>
            <person name="Fan W."/>
            <person name="Wang S."/>
            <person name="Wang H."/>
            <person name="Wang A."/>
            <person name="Jiang F."/>
            <person name="Liu H."/>
            <person name="Zhao H."/>
            <person name="Xu D."/>
            <person name="Zhang Y."/>
        </authorList>
    </citation>
    <scope>NUCLEOTIDE SEQUENCE [LARGE SCALE GENOMIC DNA]</scope>
    <source>
        <strain evidence="2">cv. Yunnan</strain>
    </source>
</reference>